<proteinExistence type="predicted"/>
<reference evidence="2" key="1">
    <citation type="submission" date="2022-11" db="UniProtKB">
        <authorList>
            <consortium name="WormBaseParasite"/>
        </authorList>
    </citation>
    <scope>IDENTIFICATION</scope>
</reference>
<evidence type="ECO:0000313" key="1">
    <source>
        <dbReference type="Proteomes" id="UP000887580"/>
    </source>
</evidence>
<name>A0AC35FS12_9BILA</name>
<sequence>MSSSRNLILHIQAQTIAFAHTGFEFSNFAEHYNFFLKYREFCQNNGIFCYFPFAPITQVSGILSRTKTIVKGGEKVMAFLLDYIGCSVIGLAFIRKNNFYQSVNNGRSIYKPFTQKWQDDIFKGLKPKKMIFLHGDNGSKHLEEAQKFFQHYNPIVFTVDEIVSHLMEPIIDKILHLMNEKINPYDIEVTSLAIFDIQLNGMSLIKVTEIDPTPFEKSIVINVDPVKSVSMFCSYPLIKPPELVEEIKLSKFKTKKVKVTLKLDINSFYDFKVEPFYENEKVSKKNNVEEEKKSKESSANLAADNKLVAPNKIRMVFDKQNFSVSYFVDSKEYKVYDSDGKVKTPIYISFTEKKPIIGKAAMEIYDKKPKFVVFDLIRLCSVSTEDICNPKWGFSVSKENDTIMVTMSELEQKTRVAFLLALIIKNGRERIKNEIGKKVEEIEIKFDGISSNEVLKNNFIEAAKLCNVKIVFV</sequence>
<organism evidence="1 2">
    <name type="scientific">Panagrolaimus sp. PS1159</name>
    <dbReference type="NCBI Taxonomy" id="55785"/>
    <lineage>
        <taxon>Eukaryota</taxon>
        <taxon>Metazoa</taxon>
        <taxon>Ecdysozoa</taxon>
        <taxon>Nematoda</taxon>
        <taxon>Chromadorea</taxon>
        <taxon>Rhabditida</taxon>
        <taxon>Tylenchina</taxon>
        <taxon>Panagrolaimomorpha</taxon>
        <taxon>Panagrolaimoidea</taxon>
        <taxon>Panagrolaimidae</taxon>
        <taxon>Panagrolaimus</taxon>
    </lineage>
</organism>
<dbReference type="WBParaSite" id="PS1159_v2.g19858.t1">
    <property type="protein sequence ID" value="PS1159_v2.g19858.t1"/>
    <property type="gene ID" value="PS1159_v2.g19858"/>
</dbReference>
<evidence type="ECO:0000313" key="2">
    <source>
        <dbReference type="WBParaSite" id="PS1159_v2.g19858.t1"/>
    </source>
</evidence>
<dbReference type="Proteomes" id="UP000887580">
    <property type="component" value="Unplaced"/>
</dbReference>
<protein>
    <submittedName>
        <fullName evidence="2">Uncharacterized protein</fullName>
    </submittedName>
</protein>
<accession>A0AC35FS12</accession>